<proteinExistence type="predicted"/>
<evidence type="ECO:0008006" key="3">
    <source>
        <dbReference type="Google" id="ProtNLM"/>
    </source>
</evidence>
<protein>
    <recommendedName>
        <fullName evidence="3">YbaB/EbfC DNA-binding family protein</fullName>
    </recommendedName>
</protein>
<dbReference type="RefSeq" id="WP_212996643.1">
    <property type="nucleotide sequence ID" value="NZ_BAAATW010000005.1"/>
</dbReference>
<name>A0A919SFL7_9ACTN</name>
<evidence type="ECO:0000313" key="2">
    <source>
        <dbReference type="Proteomes" id="UP000680865"/>
    </source>
</evidence>
<comment type="caution">
    <text evidence="1">The sequence shown here is derived from an EMBL/GenBank/DDBJ whole genome shotgun (WGS) entry which is preliminary data.</text>
</comment>
<gene>
    <name evidence="1" type="ORF">Aco04nite_17180</name>
</gene>
<dbReference type="EMBL" id="BOQP01000007">
    <property type="protein sequence ID" value="GIM69813.1"/>
    <property type="molecule type" value="Genomic_DNA"/>
</dbReference>
<organism evidence="1 2">
    <name type="scientific">Winogradskya consettensis</name>
    <dbReference type="NCBI Taxonomy" id="113560"/>
    <lineage>
        <taxon>Bacteria</taxon>
        <taxon>Bacillati</taxon>
        <taxon>Actinomycetota</taxon>
        <taxon>Actinomycetes</taxon>
        <taxon>Micromonosporales</taxon>
        <taxon>Micromonosporaceae</taxon>
        <taxon>Winogradskya</taxon>
    </lineage>
</organism>
<dbReference type="InterPro" id="IPR004401">
    <property type="entry name" value="YbaB/EbfC"/>
</dbReference>
<accession>A0A919SFL7</accession>
<evidence type="ECO:0000313" key="1">
    <source>
        <dbReference type="EMBL" id="GIM69813.1"/>
    </source>
</evidence>
<dbReference type="AlphaFoldDB" id="A0A919SFL7"/>
<dbReference type="Pfam" id="PF02575">
    <property type="entry name" value="YbaB_DNA_bd"/>
    <property type="match status" value="1"/>
</dbReference>
<dbReference type="SUPFAM" id="SSF82607">
    <property type="entry name" value="YbaB-like"/>
    <property type="match status" value="1"/>
</dbReference>
<dbReference type="GO" id="GO:0003677">
    <property type="term" value="F:DNA binding"/>
    <property type="evidence" value="ECO:0007669"/>
    <property type="project" value="InterPro"/>
</dbReference>
<dbReference type="Gene3D" id="3.30.1310.10">
    <property type="entry name" value="Nucleoid-associated protein YbaB-like domain"/>
    <property type="match status" value="1"/>
</dbReference>
<keyword evidence="2" id="KW-1185">Reference proteome</keyword>
<reference evidence="1" key="1">
    <citation type="submission" date="2021-03" db="EMBL/GenBank/DDBJ databases">
        <title>Whole genome shotgun sequence of Actinoplanes consettensis NBRC 14913.</title>
        <authorList>
            <person name="Komaki H."/>
            <person name="Tamura T."/>
        </authorList>
    </citation>
    <scope>NUCLEOTIDE SEQUENCE</scope>
    <source>
        <strain evidence="1">NBRC 14913</strain>
    </source>
</reference>
<sequence length="138" mass="15377">MSTGQDRLLENLFEEYQQQRSKLTDLHRQMREISATAVSPRHEVSVTASHTEGVTDIRFTGSGYRRLAPQELSDLVMATVREARDKARDEAATVIAPVLPEGMNARDLVSGRIGADQLMPADGPRLPTVVREHLERKA</sequence>
<dbReference type="Proteomes" id="UP000680865">
    <property type="component" value="Unassembled WGS sequence"/>
</dbReference>
<dbReference type="InterPro" id="IPR036894">
    <property type="entry name" value="YbaB-like_sf"/>
</dbReference>